<proteinExistence type="predicted"/>
<dbReference type="WBParaSite" id="L893_g15352.t1">
    <property type="protein sequence ID" value="L893_g15352.t1"/>
    <property type="gene ID" value="L893_g15352"/>
</dbReference>
<accession>A0A1I7YEL8</accession>
<name>A0A1I7YEL8_9BILA</name>
<reference evidence="2" key="1">
    <citation type="submission" date="2016-11" db="UniProtKB">
        <authorList>
            <consortium name="WormBaseParasite"/>
        </authorList>
    </citation>
    <scope>IDENTIFICATION</scope>
</reference>
<keyword evidence="1" id="KW-1185">Reference proteome</keyword>
<dbReference type="AlphaFoldDB" id="A0A1I7YEL8"/>
<protein>
    <submittedName>
        <fullName evidence="2">Uncharacterized protein</fullName>
    </submittedName>
</protein>
<evidence type="ECO:0000313" key="2">
    <source>
        <dbReference type="WBParaSite" id="L893_g15352.t1"/>
    </source>
</evidence>
<dbReference type="Proteomes" id="UP000095287">
    <property type="component" value="Unplaced"/>
</dbReference>
<evidence type="ECO:0000313" key="1">
    <source>
        <dbReference type="Proteomes" id="UP000095287"/>
    </source>
</evidence>
<organism evidence="1 2">
    <name type="scientific">Steinernema glaseri</name>
    <dbReference type="NCBI Taxonomy" id="37863"/>
    <lineage>
        <taxon>Eukaryota</taxon>
        <taxon>Metazoa</taxon>
        <taxon>Ecdysozoa</taxon>
        <taxon>Nematoda</taxon>
        <taxon>Chromadorea</taxon>
        <taxon>Rhabditida</taxon>
        <taxon>Tylenchina</taxon>
        <taxon>Panagrolaimomorpha</taxon>
        <taxon>Strongyloidoidea</taxon>
        <taxon>Steinernematidae</taxon>
        <taxon>Steinernema</taxon>
    </lineage>
</organism>
<sequence>MDSTFTVFQRRDDCQNDVIQWFAAGGKLIAQAISRREASLNVNVATRRTKAEQHAKAVKEHCVTGLLPVCWVHLVLWVLFLMCSDVARATSVCVLSERRINSLASR</sequence>